<keyword evidence="1" id="KW-0175">Coiled coil</keyword>
<comment type="caution">
    <text evidence="3">The sequence shown here is derived from an EMBL/GenBank/DDBJ whole genome shotgun (WGS) entry which is preliminary data.</text>
</comment>
<dbReference type="GO" id="GO:0071897">
    <property type="term" value="P:DNA biosynthetic process"/>
    <property type="evidence" value="ECO:0007669"/>
    <property type="project" value="UniProtKB-ARBA"/>
</dbReference>
<feature type="domain" description="A to I editase" evidence="2">
    <location>
        <begin position="175"/>
        <end position="216"/>
    </location>
</feature>
<dbReference type="Proteomes" id="UP001187531">
    <property type="component" value="Unassembled WGS sequence"/>
</dbReference>
<organism evidence="3 4">
    <name type="scientific">Artemia franciscana</name>
    <name type="common">Brine shrimp</name>
    <name type="synonym">Artemia sanfranciscana</name>
    <dbReference type="NCBI Taxonomy" id="6661"/>
    <lineage>
        <taxon>Eukaryota</taxon>
        <taxon>Metazoa</taxon>
        <taxon>Ecdysozoa</taxon>
        <taxon>Arthropoda</taxon>
        <taxon>Crustacea</taxon>
        <taxon>Branchiopoda</taxon>
        <taxon>Anostraca</taxon>
        <taxon>Artemiidae</taxon>
        <taxon>Artemia</taxon>
    </lineage>
</organism>
<accession>A0AA88I9H4</accession>
<dbReference type="Gene3D" id="3.40.50.720">
    <property type="entry name" value="NAD(P)-binding Rossmann-like Domain"/>
    <property type="match status" value="1"/>
</dbReference>
<dbReference type="PANTHER" id="PTHR10910:SF62">
    <property type="entry name" value="AT07585P-RELATED"/>
    <property type="match status" value="1"/>
</dbReference>
<feature type="domain" description="A to I editase" evidence="2">
    <location>
        <begin position="36"/>
        <end position="77"/>
    </location>
</feature>
<dbReference type="SUPFAM" id="SSF56672">
    <property type="entry name" value="DNA/RNA polymerases"/>
    <property type="match status" value="1"/>
</dbReference>
<dbReference type="GO" id="GO:0006382">
    <property type="term" value="P:adenosine to inosine editing"/>
    <property type="evidence" value="ECO:0007669"/>
    <property type="project" value="TreeGrafter"/>
</dbReference>
<feature type="domain" description="A to I editase" evidence="2">
    <location>
        <begin position="107"/>
        <end position="148"/>
    </location>
</feature>
<sequence length="934" mass="105305">MCITDKYSAVFNDKKIPKVLAGLALERPGYPLEALCIATGTNFLSDVKLERNGEALIDLHAEILVKRCFKQYLFTEIDSSYEKEKNIPKVLAGLALQRPGQPLEALCVATGTKFLLGVKLENNGEALLDLHAEILVKRLFKEYLFTEIDFGNRHGFYEKAGLALERPGYPLEALCIATGTNFLSDVKLERNGEALIDLHAEILVKRCFKQYLFTEIDSSYEKEKNIPKVLAGLALQRPGQPLEALCVATGTKFLLGVKLENNGEALLDLHAEILVKRLFKEYLFTEIDFGNRHGFYEKVNMISSSSNMYKKNCYLCSLYFMCITDKYSAVFNDKKIPKVLAGLALERPGYPLEALCIPTGTNFLSDVKLERNGEALIDLHAEILVKRCFKQYLFTEIDSSYEKEKNIPKVLAGLALQRPGQPLEALCVATGTKFLSGVKLENNGEALLDLHAEILVKRLFKECITDKYSAVFNDKKIPKVLAGLALKGPGYPLEALCIATGTKFLSDVKLERNGEALIDLHAEILVKRCFKQYLLTEIDSSYEKGVSPTNILLCSMTRRYQRCITDKYSAVFSDKKIPKVLAGLALERPGYPLEALCIATGTKFLSDVKLERNGEALIDLHAEILVKRCFKQYLFTEIDSSYEKVPKKNNDLRLVVDYRDLNKHEVSDKFPLPRKDEILDPRSNKNKKFTSLDLTQGYYQVKIAEFDGKYQTPHCIPLRQYWDQVQKKKRAEEMLKEAEKKLRQTSQEYFSIQDISCDAYFTNDAPTCIDAKCDTNDGDDAKAVTSLPFFTGKGPISEKTINHQRLGLQIRAILIRLMVYKASETLLMGMASASLFSCIYRDILVNCQKVIASIILSKTRDGYVKMNLLNEADIQETLQRFRPCAVIPCATERFPNKVEENLEEVKKLNVRASEIFALAAGMNSKNCSLSFSGF</sequence>
<evidence type="ECO:0000313" key="4">
    <source>
        <dbReference type="Proteomes" id="UP001187531"/>
    </source>
</evidence>
<feature type="domain" description="A to I editase" evidence="2">
    <location>
        <begin position="497"/>
        <end position="552"/>
    </location>
</feature>
<dbReference type="GO" id="GO:0006396">
    <property type="term" value="P:RNA processing"/>
    <property type="evidence" value="ECO:0007669"/>
    <property type="project" value="InterPro"/>
</dbReference>
<dbReference type="GO" id="GO:0003725">
    <property type="term" value="F:double-stranded RNA binding"/>
    <property type="evidence" value="ECO:0007669"/>
    <property type="project" value="TreeGrafter"/>
</dbReference>
<feature type="domain" description="A to I editase" evidence="2">
    <location>
        <begin position="246"/>
        <end position="287"/>
    </location>
</feature>
<dbReference type="InterPro" id="IPR043502">
    <property type="entry name" value="DNA/RNA_pol_sf"/>
</dbReference>
<protein>
    <recommendedName>
        <fullName evidence="2">A to I editase domain-containing protein</fullName>
    </recommendedName>
</protein>
<reference evidence="3" key="1">
    <citation type="submission" date="2023-07" db="EMBL/GenBank/DDBJ databases">
        <title>Chromosome-level genome assembly of Artemia franciscana.</title>
        <authorList>
            <person name="Jo E."/>
        </authorList>
    </citation>
    <scope>NUCLEOTIDE SEQUENCE</scope>
    <source>
        <tissue evidence="3">Whole body</tissue>
    </source>
</reference>
<dbReference type="PROSITE" id="PS50141">
    <property type="entry name" value="A_DEAMIN_EDITASE"/>
    <property type="match status" value="8"/>
</dbReference>
<dbReference type="InterPro" id="IPR002466">
    <property type="entry name" value="A_deamin"/>
</dbReference>
<dbReference type="PANTHER" id="PTHR10910">
    <property type="entry name" value="EUKARYOTE SPECIFIC DSRNA BINDING PROTEIN"/>
    <property type="match status" value="1"/>
</dbReference>
<gene>
    <name evidence="3" type="ORF">QYM36_006510</name>
</gene>
<dbReference type="GO" id="GO:0003726">
    <property type="term" value="F:double-stranded RNA adenosine deaminase activity"/>
    <property type="evidence" value="ECO:0007669"/>
    <property type="project" value="TreeGrafter"/>
</dbReference>
<proteinExistence type="predicted"/>
<dbReference type="Gene3D" id="3.30.70.270">
    <property type="match status" value="1"/>
</dbReference>
<feature type="domain" description="A to I editase" evidence="2">
    <location>
        <begin position="356"/>
        <end position="397"/>
    </location>
</feature>
<feature type="domain" description="A to I editase" evidence="2">
    <location>
        <begin position="427"/>
        <end position="458"/>
    </location>
</feature>
<dbReference type="AlphaFoldDB" id="A0AA88I9H4"/>
<evidence type="ECO:0000259" key="2">
    <source>
        <dbReference type="PROSITE" id="PS50141"/>
    </source>
</evidence>
<feature type="coiled-coil region" evidence="1">
    <location>
        <begin position="721"/>
        <end position="755"/>
    </location>
</feature>
<name>A0AA88I9H4_ARTSF</name>
<keyword evidence="4" id="KW-1185">Reference proteome</keyword>
<dbReference type="GO" id="GO:0008251">
    <property type="term" value="F:tRNA-specific adenosine deaminase activity"/>
    <property type="evidence" value="ECO:0007669"/>
    <property type="project" value="TreeGrafter"/>
</dbReference>
<dbReference type="InterPro" id="IPR043128">
    <property type="entry name" value="Rev_trsase/Diguanyl_cyclase"/>
</dbReference>
<dbReference type="GO" id="GO:0005737">
    <property type="term" value="C:cytoplasm"/>
    <property type="evidence" value="ECO:0007669"/>
    <property type="project" value="TreeGrafter"/>
</dbReference>
<dbReference type="Gene3D" id="3.10.10.10">
    <property type="entry name" value="HIV Type 1 Reverse Transcriptase, subunit A, domain 1"/>
    <property type="match status" value="1"/>
</dbReference>
<evidence type="ECO:0000313" key="3">
    <source>
        <dbReference type="EMBL" id="KAK2717742.1"/>
    </source>
</evidence>
<dbReference type="EMBL" id="JAVRJZ010000010">
    <property type="protein sequence ID" value="KAK2717742.1"/>
    <property type="molecule type" value="Genomic_DNA"/>
</dbReference>
<dbReference type="Pfam" id="PF02137">
    <property type="entry name" value="A_deamin"/>
    <property type="match status" value="7"/>
</dbReference>
<dbReference type="GO" id="GO:0005730">
    <property type="term" value="C:nucleolus"/>
    <property type="evidence" value="ECO:0007669"/>
    <property type="project" value="TreeGrafter"/>
</dbReference>
<feature type="domain" description="A to I editase" evidence="2">
    <location>
        <begin position="597"/>
        <end position="649"/>
    </location>
</feature>
<evidence type="ECO:0000256" key="1">
    <source>
        <dbReference type="SAM" id="Coils"/>
    </source>
</evidence>